<dbReference type="RefSeq" id="WP_183340820.1">
    <property type="nucleotide sequence ID" value="NZ_JACHNU010000001.1"/>
</dbReference>
<accession>A0A840IB30</accession>
<dbReference type="Gene3D" id="3.40.630.10">
    <property type="entry name" value="Zn peptidases"/>
    <property type="match status" value="1"/>
</dbReference>
<evidence type="ECO:0000256" key="2">
    <source>
        <dbReference type="ARBA" id="ARBA00022801"/>
    </source>
</evidence>
<feature type="domain" description="Peptidase M20 dimerisation" evidence="3">
    <location>
        <begin position="215"/>
        <end position="323"/>
    </location>
</feature>
<keyword evidence="1" id="KW-0479">Metal-binding</keyword>
<dbReference type="Proteomes" id="UP000585272">
    <property type="component" value="Unassembled WGS sequence"/>
</dbReference>
<gene>
    <name evidence="4" type="ORF">BDZ31_001672</name>
</gene>
<dbReference type="GO" id="GO:0008777">
    <property type="term" value="F:acetylornithine deacetylase activity"/>
    <property type="evidence" value="ECO:0007669"/>
    <property type="project" value="UniProtKB-EC"/>
</dbReference>
<dbReference type="InterPro" id="IPR011650">
    <property type="entry name" value="Peptidase_M20_dimer"/>
</dbReference>
<dbReference type="EC" id="3.5.1.16" evidence="4"/>
<dbReference type="Pfam" id="PF07687">
    <property type="entry name" value="M20_dimer"/>
    <property type="match status" value="1"/>
</dbReference>
<dbReference type="PANTHER" id="PTHR43808:SF25">
    <property type="entry name" value="PEPTIDASE M20 DIMERISATION DOMAIN-CONTAINING PROTEIN"/>
    <property type="match status" value="1"/>
</dbReference>
<name>A0A840IB30_9ACTN</name>
<comment type="caution">
    <text evidence="4">The sequence shown here is derived from an EMBL/GenBank/DDBJ whole genome shotgun (WGS) entry which is preliminary data.</text>
</comment>
<evidence type="ECO:0000313" key="5">
    <source>
        <dbReference type="Proteomes" id="UP000585272"/>
    </source>
</evidence>
<evidence type="ECO:0000256" key="1">
    <source>
        <dbReference type="ARBA" id="ARBA00022723"/>
    </source>
</evidence>
<organism evidence="4 5">
    <name type="scientific">Conexibacter arvalis</name>
    <dbReference type="NCBI Taxonomy" id="912552"/>
    <lineage>
        <taxon>Bacteria</taxon>
        <taxon>Bacillati</taxon>
        <taxon>Actinomycetota</taxon>
        <taxon>Thermoleophilia</taxon>
        <taxon>Solirubrobacterales</taxon>
        <taxon>Conexibacteraceae</taxon>
        <taxon>Conexibacter</taxon>
    </lineage>
</organism>
<dbReference type="SUPFAM" id="SSF53187">
    <property type="entry name" value="Zn-dependent exopeptidases"/>
    <property type="match status" value="1"/>
</dbReference>
<dbReference type="AlphaFoldDB" id="A0A840IB30"/>
<dbReference type="EMBL" id="JACHNU010000001">
    <property type="protein sequence ID" value="MBB4662099.1"/>
    <property type="molecule type" value="Genomic_DNA"/>
</dbReference>
<dbReference type="PANTHER" id="PTHR43808">
    <property type="entry name" value="ACETYLORNITHINE DEACETYLASE"/>
    <property type="match status" value="1"/>
</dbReference>
<dbReference type="InterPro" id="IPR036264">
    <property type="entry name" value="Bact_exopeptidase_dim_dom"/>
</dbReference>
<reference evidence="4 5" key="1">
    <citation type="submission" date="2020-08" db="EMBL/GenBank/DDBJ databases">
        <title>Genomic Encyclopedia of Archaeal and Bacterial Type Strains, Phase II (KMG-II): from individual species to whole genera.</title>
        <authorList>
            <person name="Goeker M."/>
        </authorList>
    </citation>
    <scope>NUCLEOTIDE SEQUENCE [LARGE SCALE GENOMIC DNA]</scope>
    <source>
        <strain evidence="4 5">DSM 23288</strain>
    </source>
</reference>
<keyword evidence="2 4" id="KW-0378">Hydrolase</keyword>
<evidence type="ECO:0000259" key="3">
    <source>
        <dbReference type="Pfam" id="PF07687"/>
    </source>
</evidence>
<dbReference type="Pfam" id="PF01546">
    <property type="entry name" value="Peptidase_M20"/>
    <property type="match status" value="1"/>
</dbReference>
<dbReference type="SUPFAM" id="SSF55031">
    <property type="entry name" value="Bacterial exopeptidase dimerisation domain"/>
    <property type="match status" value="1"/>
</dbReference>
<keyword evidence="5" id="KW-1185">Reference proteome</keyword>
<dbReference type="GO" id="GO:0046872">
    <property type="term" value="F:metal ion binding"/>
    <property type="evidence" value="ECO:0007669"/>
    <property type="project" value="UniProtKB-KW"/>
</dbReference>
<sequence length="434" mass="45410">MSGAEETGAAAGVAPPALIDAVGEQREWMVALLRRLLAAPSELGREELAQAIVEETLRELGLEISSHVLDADTLRAHPRAAPFDWELGGKRNVVGHWRPGASGSPGGGRSLTLSGHVDVPAPQSPELWTRPPYEPWVDDGRVVGWGILKSGLVAMLGALRAMRAAGLEPGATVRLQSVVEEETSGNGALAAALALEPLDGALVAGCLGESVPFAQLGVFWFTVRVALPPAHAGDGVATSAIDSALALVPALREHALRANAIPPAAYRDADEPIKLNVGAIRGGTLPSIGPGECEISCRIAMFPGERLADKRREIEQVVAAAAERIPAFAAHPPQVRFTGFSCEGYELPRDAPIVQALERAHAAGGGRPRLAALTTALDARTFHHLGIPATSAGPPVEQLHAIDEAVAIDELVRSTGTIARFVCDWCGVRRASDG</sequence>
<protein>
    <submittedName>
        <fullName evidence="4">Acetylornithine deacetylase</fullName>
        <ecNumber evidence="4">3.5.1.16</ecNumber>
    </submittedName>
</protein>
<proteinExistence type="predicted"/>
<dbReference type="Gene3D" id="3.30.70.360">
    <property type="match status" value="1"/>
</dbReference>
<dbReference type="InterPro" id="IPR050072">
    <property type="entry name" value="Peptidase_M20A"/>
</dbReference>
<dbReference type="InterPro" id="IPR002933">
    <property type="entry name" value="Peptidase_M20"/>
</dbReference>
<evidence type="ECO:0000313" key="4">
    <source>
        <dbReference type="EMBL" id="MBB4662099.1"/>
    </source>
</evidence>